<organism evidence="9 10">
    <name type="scientific">Collimonas arenae</name>
    <dbReference type="NCBI Taxonomy" id="279058"/>
    <lineage>
        <taxon>Bacteria</taxon>
        <taxon>Pseudomonadati</taxon>
        <taxon>Pseudomonadota</taxon>
        <taxon>Betaproteobacteria</taxon>
        <taxon>Burkholderiales</taxon>
        <taxon>Oxalobacteraceae</taxon>
        <taxon>Collimonas</taxon>
    </lineage>
</organism>
<dbReference type="PIRSF" id="PIRSF005096">
    <property type="entry name" value="GALM"/>
    <property type="match status" value="1"/>
</dbReference>
<evidence type="ECO:0000313" key="10">
    <source>
        <dbReference type="Proteomes" id="UP000071778"/>
    </source>
</evidence>
<dbReference type="AlphaFoldDB" id="A0A127QLU1"/>
<dbReference type="GO" id="GO:0004034">
    <property type="term" value="F:aldose 1-epimerase activity"/>
    <property type="evidence" value="ECO:0007669"/>
    <property type="project" value="UniProtKB-EC"/>
</dbReference>
<feature type="binding site" evidence="8">
    <location>
        <begin position="78"/>
        <end position="79"/>
    </location>
    <ligand>
        <name>beta-D-galactose</name>
        <dbReference type="ChEBI" id="CHEBI:27667"/>
    </ligand>
</feature>
<dbReference type="GO" id="GO:0033499">
    <property type="term" value="P:galactose catabolic process via UDP-galactose, Leloir pathway"/>
    <property type="evidence" value="ECO:0007669"/>
    <property type="project" value="TreeGrafter"/>
</dbReference>
<dbReference type="PATRIC" id="fig|279058.17.peg.3345"/>
<dbReference type="InterPro" id="IPR011013">
    <property type="entry name" value="Gal_mutarotase_sf_dom"/>
</dbReference>
<dbReference type="InterPro" id="IPR014718">
    <property type="entry name" value="GH-type_carb-bd"/>
</dbReference>
<keyword evidence="3 5" id="KW-0413">Isomerase</keyword>
<evidence type="ECO:0000256" key="4">
    <source>
        <dbReference type="ARBA" id="ARBA00023277"/>
    </source>
</evidence>
<dbReference type="GO" id="GO:0005737">
    <property type="term" value="C:cytoplasm"/>
    <property type="evidence" value="ECO:0007669"/>
    <property type="project" value="TreeGrafter"/>
</dbReference>
<protein>
    <recommendedName>
        <fullName evidence="5">Aldose 1-epimerase</fullName>
        <ecNumber evidence="5">5.1.3.3</ecNumber>
    </recommendedName>
</protein>
<dbReference type="InterPro" id="IPR047215">
    <property type="entry name" value="Galactose_mutarotase-like"/>
</dbReference>
<comment type="catalytic activity">
    <reaction evidence="5">
        <text>alpha-D-glucose = beta-D-glucose</text>
        <dbReference type="Rhea" id="RHEA:10264"/>
        <dbReference type="ChEBI" id="CHEBI:15903"/>
        <dbReference type="ChEBI" id="CHEBI:17925"/>
        <dbReference type="EC" id="5.1.3.3"/>
    </reaction>
</comment>
<dbReference type="OrthoDB" id="9779408at2"/>
<proteinExistence type="inferred from homology"/>
<dbReference type="EC" id="5.1.3.3" evidence="5"/>
<dbReference type="InterPro" id="IPR008183">
    <property type="entry name" value="Aldose_1/G6P_1-epimerase"/>
</dbReference>
<dbReference type="GO" id="GO:0030246">
    <property type="term" value="F:carbohydrate binding"/>
    <property type="evidence" value="ECO:0007669"/>
    <property type="project" value="InterPro"/>
</dbReference>
<gene>
    <name evidence="9" type="ORF">CAter282_3074</name>
</gene>
<dbReference type="GO" id="GO:0006006">
    <property type="term" value="P:glucose metabolic process"/>
    <property type="evidence" value="ECO:0007669"/>
    <property type="project" value="TreeGrafter"/>
</dbReference>
<dbReference type="PANTHER" id="PTHR10091">
    <property type="entry name" value="ALDOSE-1-EPIMERASE"/>
    <property type="match status" value="1"/>
</dbReference>
<reference evidence="9 10" key="1">
    <citation type="submission" date="2015-11" db="EMBL/GenBank/DDBJ databases">
        <title>Exploring the genomic traits of fungus-feeding bacterial genus Collimonas.</title>
        <authorList>
            <person name="Song C."/>
            <person name="Schmidt R."/>
            <person name="de Jager V."/>
            <person name="Krzyzanowska D."/>
            <person name="Jongedijk E."/>
            <person name="Cankar K."/>
            <person name="Beekwilder J."/>
            <person name="van Veen A."/>
            <person name="de Boer W."/>
            <person name="van Veen J.A."/>
            <person name="Garbeva P."/>
        </authorList>
    </citation>
    <scope>NUCLEOTIDE SEQUENCE [LARGE SCALE GENOMIC DNA]</scope>
    <source>
        <strain evidence="9 10">Ter282</strain>
    </source>
</reference>
<keyword evidence="10" id="KW-1185">Reference proteome</keyword>
<accession>A0A127QLU1</accession>
<dbReference type="InterPro" id="IPR015443">
    <property type="entry name" value="Aldose_1-epimerase"/>
</dbReference>
<evidence type="ECO:0000256" key="8">
    <source>
        <dbReference type="PIRSR" id="PIRSR005096-3"/>
    </source>
</evidence>
<sequence>MIQFPITSSDTDNGDTLYTLQNAQDMRITISNRGATLISWFAPDRYGRMADILLGYPDAQAYVGNKEYFGALVGRWANRIAGGRFAVDGADYLVDRNEAGNHLHGGDSGFHLARWQARPEEDGLRLTLMSPEGEAGFPGNLQVTVLYRLDDQGSLSIDYQAITDAPTPVNLTSHGYFNLNGGSSGIGDHLLTIDADHFLKIDKQLIPVEAAEVAGTAFDFRQPAPIGPRLSWPDAQIALAGGFDHCYCLDWDDDKQRGNLRTVANVYDPGSGRELSLATTETGLQFYSGNFLGGVQGRGATPYATHDGFCLEAQAYPNQVNGPDAEAVILRPGQVYRQTTVYSLGVRR</sequence>
<evidence type="ECO:0000256" key="3">
    <source>
        <dbReference type="ARBA" id="ARBA00023235"/>
    </source>
</evidence>
<comment type="pathway">
    <text evidence="1 5">Carbohydrate metabolism; hexose metabolism.</text>
</comment>
<feature type="active site" description="Proton acceptor" evidence="6">
    <location>
        <position position="312"/>
    </location>
</feature>
<evidence type="ECO:0000256" key="2">
    <source>
        <dbReference type="ARBA" id="ARBA00006206"/>
    </source>
</evidence>
<dbReference type="CDD" id="cd09019">
    <property type="entry name" value="galactose_mutarotase_like"/>
    <property type="match status" value="1"/>
</dbReference>
<evidence type="ECO:0000313" key="9">
    <source>
        <dbReference type="EMBL" id="AMP10785.1"/>
    </source>
</evidence>
<dbReference type="PANTHER" id="PTHR10091:SF0">
    <property type="entry name" value="GALACTOSE MUTAROTASE"/>
    <property type="match status" value="1"/>
</dbReference>
<evidence type="ECO:0000256" key="1">
    <source>
        <dbReference type="ARBA" id="ARBA00005028"/>
    </source>
</evidence>
<dbReference type="UniPathway" id="UPA00242"/>
<dbReference type="RefSeq" id="WP_061533942.1">
    <property type="nucleotide sequence ID" value="NZ_CP013233.1"/>
</dbReference>
<feature type="active site" description="Proton donor" evidence="6">
    <location>
        <position position="174"/>
    </location>
</feature>
<dbReference type="NCBIfam" id="NF008277">
    <property type="entry name" value="PRK11055.1"/>
    <property type="match status" value="1"/>
</dbReference>
<feature type="binding site" evidence="8">
    <location>
        <begin position="174"/>
        <end position="176"/>
    </location>
    <ligand>
        <name>beta-D-galactose</name>
        <dbReference type="ChEBI" id="CHEBI:27667"/>
    </ligand>
</feature>
<dbReference type="Proteomes" id="UP000071778">
    <property type="component" value="Chromosome"/>
</dbReference>
<name>A0A127QLU1_9BURK</name>
<evidence type="ECO:0000256" key="7">
    <source>
        <dbReference type="PIRSR" id="PIRSR005096-2"/>
    </source>
</evidence>
<comment type="similarity">
    <text evidence="2 5">Belongs to the aldose epimerase family.</text>
</comment>
<dbReference type="Pfam" id="PF01263">
    <property type="entry name" value="Aldose_epim"/>
    <property type="match status" value="1"/>
</dbReference>
<evidence type="ECO:0000256" key="5">
    <source>
        <dbReference type="PIRNR" id="PIRNR005096"/>
    </source>
</evidence>
<keyword evidence="4 5" id="KW-0119">Carbohydrate metabolism</keyword>
<evidence type="ECO:0000256" key="6">
    <source>
        <dbReference type="PIRSR" id="PIRSR005096-1"/>
    </source>
</evidence>
<dbReference type="EMBL" id="CP013235">
    <property type="protein sequence ID" value="AMP10785.1"/>
    <property type="molecule type" value="Genomic_DNA"/>
</dbReference>
<dbReference type="Gene3D" id="2.70.98.10">
    <property type="match status" value="1"/>
</dbReference>
<dbReference type="SUPFAM" id="SSF74650">
    <property type="entry name" value="Galactose mutarotase-like"/>
    <property type="match status" value="1"/>
</dbReference>
<feature type="binding site" evidence="7">
    <location>
        <position position="244"/>
    </location>
    <ligand>
        <name>beta-D-galactose</name>
        <dbReference type="ChEBI" id="CHEBI:27667"/>
    </ligand>
</feature>